<evidence type="ECO:0000313" key="1">
    <source>
        <dbReference type="EMBL" id="VTR50253.1"/>
    </source>
</evidence>
<reference evidence="1 2" key="1">
    <citation type="submission" date="2019-05" db="EMBL/GenBank/DDBJ databases">
        <authorList>
            <consortium name="Pathogen Informatics"/>
        </authorList>
    </citation>
    <scope>NUCLEOTIDE SEQUENCE [LARGE SCALE GENOMIC DNA]</scope>
    <source>
        <strain evidence="1 2">NCTC11429</strain>
    </source>
</reference>
<dbReference type="STRING" id="1123265.GCA_000686625_02295"/>
<protein>
    <submittedName>
        <fullName evidence="1">Uncharacterized protein</fullName>
    </submittedName>
</protein>
<sequence>MASLIKNTNKLKNKIQTIVYDFFVNSSDFNGIPLRNISQKLNIEYEASIDLIKELVIEDIVSIQSSTNPHIIGFQHYPIESQLSILEEAKKIKEVIHSFGDFKISSENTEFPICLYPSKIFLSKNRTLAEFGNACYTQQLALGEPHLKPIFFEIEVLDRYSNDPRFDFKFEDYSGRISCRYDENEKPIVRDEDDIFLKTFGLGFDENGNRLAVVYLRYLKDLTAEHQIYWKSREKSGNCKMLEEYHQNTIQGNWSSSYSIFSGFIGEQKCINDLTELIFSKALFRKTFEEENRPKEFTFFFTPTLKNYNDFILLLDKMISENINKDFFERKVELFEYKDLGNGLVEKQSKGTLQIFEEWLTSVFNVEGDGTISELFKPLKKIRRERQNPAHRISENQYDLKFTDKQKQIISDAYSVFRNLRNIFHQHPKAKSFEIPNWLENGKIKTF</sequence>
<accession>A0A4U9VUG2</accession>
<name>A0A4U9VUG2_9SPHI</name>
<dbReference type="EMBL" id="LR590484">
    <property type="protein sequence ID" value="VTR50253.1"/>
    <property type="molecule type" value="Genomic_DNA"/>
</dbReference>
<dbReference type="KEGG" id="stha:NCTC11429_04050"/>
<dbReference type="AlphaFoldDB" id="A0A4U9VUG2"/>
<organism evidence="1 2">
    <name type="scientific">Sphingobacterium thalpophilum</name>
    <dbReference type="NCBI Taxonomy" id="259"/>
    <lineage>
        <taxon>Bacteria</taxon>
        <taxon>Pseudomonadati</taxon>
        <taxon>Bacteroidota</taxon>
        <taxon>Sphingobacteriia</taxon>
        <taxon>Sphingobacteriales</taxon>
        <taxon>Sphingobacteriaceae</taxon>
        <taxon>Sphingobacterium</taxon>
    </lineage>
</organism>
<dbReference type="Proteomes" id="UP000308196">
    <property type="component" value="Chromosome"/>
</dbReference>
<evidence type="ECO:0000313" key="2">
    <source>
        <dbReference type="Proteomes" id="UP000308196"/>
    </source>
</evidence>
<proteinExistence type="predicted"/>
<gene>
    <name evidence="1" type="ORF">NCTC11429_04050</name>
</gene>